<dbReference type="GO" id="GO:0052689">
    <property type="term" value="F:carboxylic ester hydrolase activity"/>
    <property type="evidence" value="ECO:0007669"/>
    <property type="project" value="UniProtKB-ARBA"/>
</dbReference>
<accession>A0A1H5T0Y5</accession>
<dbReference type="RefSeq" id="WP_200827899.1">
    <property type="nucleotide sequence ID" value="NZ_FNUY01000001.1"/>
</dbReference>
<evidence type="ECO:0000256" key="2">
    <source>
        <dbReference type="SAM" id="SignalP"/>
    </source>
</evidence>
<dbReference type="Pfam" id="PF12146">
    <property type="entry name" value="Hydrolase_4"/>
    <property type="match status" value="1"/>
</dbReference>
<dbReference type="SUPFAM" id="SSF53474">
    <property type="entry name" value="alpha/beta-Hydrolases"/>
    <property type="match status" value="1"/>
</dbReference>
<evidence type="ECO:0000313" key="4">
    <source>
        <dbReference type="EMBL" id="SEF55697.1"/>
    </source>
</evidence>
<keyword evidence="2" id="KW-0732">Signal</keyword>
<keyword evidence="5" id="KW-1185">Reference proteome</keyword>
<dbReference type="Gene3D" id="3.40.50.1820">
    <property type="entry name" value="alpha/beta hydrolase"/>
    <property type="match status" value="1"/>
</dbReference>
<dbReference type="InterPro" id="IPR050261">
    <property type="entry name" value="FrsA_esterase"/>
</dbReference>
<dbReference type="InterPro" id="IPR022742">
    <property type="entry name" value="Hydrolase_4"/>
</dbReference>
<dbReference type="InterPro" id="IPR029058">
    <property type="entry name" value="AB_hydrolase_fold"/>
</dbReference>
<evidence type="ECO:0000256" key="1">
    <source>
        <dbReference type="ARBA" id="ARBA00022801"/>
    </source>
</evidence>
<dbReference type="AlphaFoldDB" id="A0A1H5T0Y5"/>
<reference evidence="4 5" key="1">
    <citation type="submission" date="2016-10" db="EMBL/GenBank/DDBJ databases">
        <authorList>
            <person name="de Groot N.N."/>
        </authorList>
    </citation>
    <scope>NUCLEOTIDE SEQUENCE [LARGE SCALE GENOMIC DNA]</scope>
    <source>
        <strain evidence="4 5">DSM 26656</strain>
    </source>
</reference>
<keyword evidence="1 4" id="KW-0378">Hydrolase</keyword>
<organism evidence="4 5">
    <name type="scientific">Bosea lathyri</name>
    <dbReference type="NCBI Taxonomy" id="1036778"/>
    <lineage>
        <taxon>Bacteria</taxon>
        <taxon>Pseudomonadati</taxon>
        <taxon>Pseudomonadota</taxon>
        <taxon>Alphaproteobacteria</taxon>
        <taxon>Hyphomicrobiales</taxon>
        <taxon>Boseaceae</taxon>
        <taxon>Bosea</taxon>
    </lineage>
</organism>
<sequence>MKFLPFVAGLFLMLPFAGRAAAEPVTLTAADKVKVFATYYGDADKAKPVILLFHQAASNSGEYATIAPRLNTLGFNALALDQRSGGTGWGRDNQTAKALRGNAGFEQTLPDLEAALDWASSDGRSGKVILWGSSYSASLAFLLAAKHPDKIAGLLAFSPGEYFGKRDTVRKAAAKVGVPIFVSSASDASEIAQAKAIIDASPAKVKVQYRPKTGIHGSSTLRADRNPYGAAENWQAVEPFLAGLK</sequence>
<dbReference type="EMBL" id="FNUY01000001">
    <property type="protein sequence ID" value="SEF55697.1"/>
    <property type="molecule type" value="Genomic_DNA"/>
</dbReference>
<feature type="chain" id="PRO_5009284499" evidence="2">
    <location>
        <begin position="23"/>
        <end position="245"/>
    </location>
</feature>
<gene>
    <name evidence="4" type="ORF">SAMN04488115_101459</name>
</gene>
<proteinExistence type="predicted"/>
<dbReference type="PANTHER" id="PTHR22946:SF9">
    <property type="entry name" value="POLYKETIDE TRANSFERASE AF380"/>
    <property type="match status" value="1"/>
</dbReference>
<dbReference type="PANTHER" id="PTHR22946">
    <property type="entry name" value="DIENELACTONE HYDROLASE DOMAIN-CONTAINING PROTEIN-RELATED"/>
    <property type="match status" value="1"/>
</dbReference>
<evidence type="ECO:0000313" key="5">
    <source>
        <dbReference type="Proteomes" id="UP000236743"/>
    </source>
</evidence>
<feature type="signal peptide" evidence="2">
    <location>
        <begin position="1"/>
        <end position="22"/>
    </location>
</feature>
<feature type="domain" description="Serine aminopeptidase S33" evidence="3">
    <location>
        <begin position="45"/>
        <end position="166"/>
    </location>
</feature>
<protein>
    <submittedName>
        <fullName evidence="4">Alpha/beta hydrolase family protein</fullName>
    </submittedName>
</protein>
<name>A0A1H5T0Y5_9HYPH</name>
<evidence type="ECO:0000259" key="3">
    <source>
        <dbReference type="Pfam" id="PF12146"/>
    </source>
</evidence>
<dbReference type="Proteomes" id="UP000236743">
    <property type="component" value="Unassembled WGS sequence"/>
</dbReference>